<dbReference type="EMBL" id="JAHEAC010000115">
    <property type="protein sequence ID" value="MBX8644875.1"/>
    <property type="molecule type" value="Genomic_DNA"/>
</dbReference>
<dbReference type="PROSITE" id="PS51464">
    <property type="entry name" value="SIS"/>
    <property type="match status" value="1"/>
</dbReference>
<accession>A0A8J8CDY5</accession>
<dbReference type="GO" id="GO:0006047">
    <property type="term" value="P:UDP-N-acetylglucosamine metabolic process"/>
    <property type="evidence" value="ECO:0007669"/>
    <property type="project" value="TreeGrafter"/>
</dbReference>
<organism evidence="2 3">
    <name type="scientific">Candidatus Sysuiplasma superficiale</name>
    <dbReference type="NCBI Taxonomy" id="2823368"/>
    <lineage>
        <taxon>Archaea</taxon>
        <taxon>Methanobacteriati</taxon>
        <taxon>Thermoplasmatota</taxon>
        <taxon>Thermoplasmata</taxon>
        <taxon>Candidatus Sysuiplasmatales</taxon>
        <taxon>Candidatus Sysuiplasmataceae</taxon>
        <taxon>Candidatus Sysuiplasma</taxon>
    </lineage>
</organism>
<dbReference type="GO" id="GO:0004360">
    <property type="term" value="F:glutamine-fructose-6-phosphate transaminase (isomerizing) activity"/>
    <property type="evidence" value="ECO:0007669"/>
    <property type="project" value="TreeGrafter"/>
</dbReference>
<dbReference type="GO" id="GO:0097367">
    <property type="term" value="F:carbohydrate derivative binding"/>
    <property type="evidence" value="ECO:0007669"/>
    <property type="project" value="InterPro"/>
</dbReference>
<name>A0A8J8CDY5_9ARCH</name>
<dbReference type="Pfam" id="PF01380">
    <property type="entry name" value="SIS"/>
    <property type="match status" value="1"/>
</dbReference>
<dbReference type="PANTHER" id="PTHR10937">
    <property type="entry name" value="GLUCOSAMINE--FRUCTOSE-6-PHOSPHATE AMINOTRANSFERASE, ISOMERIZING"/>
    <property type="match status" value="1"/>
</dbReference>
<dbReference type="InterPro" id="IPR001347">
    <property type="entry name" value="SIS_dom"/>
</dbReference>
<dbReference type="Gene3D" id="3.40.50.10490">
    <property type="entry name" value="Glucose-6-phosphate isomerase like protein, domain 1"/>
    <property type="match status" value="1"/>
</dbReference>
<comment type="caution">
    <text evidence="2">The sequence shown here is derived from an EMBL/GenBank/DDBJ whole genome shotgun (WGS) entry which is preliminary data.</text>
</comment>
<evidence type="ECO:0000313" key="2">
    <source>
        <dbReference type="EMBL" id="MBX8644875.1"/>
    </source>
</evidence>
<dbReference type="GO" id="GO:0006487">
    <property type="term" value="P:protein N-linked glycosylation"/>
    <property type="evidence" value="ECO:0007669"/>
    <property type="project" value="TreeGrafter"/>
</dbReference>
<dbReference type="SUPFAM" id="SSF53697">
    <property type="entry name" value="SIS domain"/>
    <property type="match status" value="1"/>
</dbReference>
<feature type="domain" description="SIS" evidence="1">
    <location>
        <begin position="34"/>
        <end position="161"/>
    </location>
</feature>
<evidence type="ECO:0000259" key="1">
    <source>
        <dbReference type="PROSITE" id="PS51464"/>
    </source>
</evidence>
<sequence>MSETEFHMMRAILSQPAAVREAPERNRDVIAAAAESALSKAPTNIYLIGTGTSLHAAEIASYFFSTFAPGINPLPISSYEFVNYTPPIRAGDLSVVISHRGYKRYSRKSLQISREHGLQTVAVTGLNSSLSEGDADFILSTVEQEVSSAHTVSFTSALSVL</sequence>
<dbReference type="PANTHER" id="PTHR10937:SF0">
    <property type="entry name" value="GLUTAMINE--FRUCTOSE-6-PHOSPHATE TRANSAMINASE (ISOMERIZING)"/>
    <property type="match status" value="1"/>
</dbReference>
<feature type="non-terminal residue" evidence="2">
    <location>
        <position position="161"/>
    </location>
</feature>
<dbReference type="GO" id="GO:0006002">
    <property type="term" value="P:fructose 6-phosphate metabolic process"/>
    <property type="evidence" value="ECO:0007669"/>
    <property type="project" value="TreeGrafter"/>
</dbReference>
<dbReference type="AlphaFoldDB" id="A0A8J8CDY5"/>
<dbReference type="Proteomes" id="UP000750197">
    <property type="component" value="Unassembled WGS sequence"/>
</dbReference>
<dbReference type="InterPro" id="IPR046348">
    <property type="entry name" value="SIS_dom_sf"/>
</dbReference>
<evidence type="ECO:0000313" key="3">
    <source>
        <dbReference type="Proteomes" id="UP000750197"/>
    </source>
</evidence>
<protein>
    <submittedName>
        <fullName evidence="2">SIS domain-containing protein</fullName>
    </submittedName>
</protein>
<reference evidence="2" key="1">
    <citation type="submission" date="2021-05" db="EMBL/GenBank/DDBJ databases">
        <title>Genomic insights into ecological role and evolution of a novel Thermoplasmata order Candidatus Sysuiplasmatales.</title>
        <authorList>
            <person name="Yuan Y."/>
        </authorList>
    </citation>
    <scope>NUCLEOTIDE SEQUENCE</scope>
    <source>
        <strain evidence="2">TUT19-bin139</strain>
    </source>
</reference>
<proteinExistence type="predicted"/>
<gene>
    <name evidence="2" type="ORF">KIY12_09195</name>
</gene>